<evidence type="ECO:0000313" key="2">
    <source>
        <dbReference type="EMBL" id="MDT7845180.1"/>
    </source>
</evidence>
<reference evidence="3" key="1">
    <citation type="submission" date="2023-07" db="EMBL/GenBank/DDBJ databases">
        <title>Draft genome sequence of the endophytic actinobacterium Streptomyces justiciae WPN32, a potential antibiotic producer.</title>
        <authorList>
            <person name="Yasawong M."/>
            <person name="Pana W."/>
            <person name="Ganta P."/>
            <person name="Santapan N."/>
            <person name="Songngamsuk T."/>
            <person name="Phatcharaharikarn M."/>
            <person name="Kerdtoob S."/>
            <person name="Nantapong N."/>
        </authorList>
    </citation>
    <scope>NUCLEOTIDE SEQUENCE [LARGE SCALE GENOMIC DNA]</scope>
    <source>
        <strain evidence="3">WPN32</strain>
    </source>
</reference>
<accession>A0ABU3M117</accession>
<dbReference type="InterPro" id="IPR011042">
    <property type="entry name" value="6-blade_b-propeller_TolB-like"/>
</dbReference>
<protein>
    <submittedName>
        <fullName evidence="2">WD40 repeat domain-containing protein</fullName>
    </submittedName>
</protein>
<dbReference type="SMART" id="SM00320">
    <property type="entry name" value="WD40"/>
    <property type="match status" value="9"/>
</dbReference>
<organism evidence="2 3">
    <name type="scientific">Streptomyces justiciae</name>
    <dbReference type="NCBI Taxonomy" id="2780140"/>
    <lineage>
        <taxon>Bacteria</taxon>
        <taxon>Bacillati</taxon>
        <taxon>Actinomycetota</taxon>
        <taxon>Actinomycetes</taxon>
        <taxon>Kitasatosporales</taxon>
        <taxon>Streptomycetaceae</taxon>
        <taxon>Streptomyces</taxon>
    </lineage>
</organism>
<dbReference type="Gene3D" id="2.120.10.30">
    <property type="entry name" value="TolB, C-terminal domain"/>
    <property type="match status" value="1"/>
</dbReference>
<name>A0ABU3M117_9ACTN</name>
<dbReference type="PANTHER" id="PTHR19879:SF9">
    <property type="entry name" value="TRANSCRIPTION INITIATION FACTOR TFIID SUBUNIT 5"/>
    <property type="match status" value="1"/>
</dbReference>
<dbReference type="InterPro" id="IPR015943">
    <property type="entry name" value="WD40/YVTN_repeat-like_dom_sf"/>
</dbReference>
<dbReference type="PANTHER" id="PTHR19879">
    <property type="entry name" value="TRANSCRIPTION INITIATION FACTOR TFIID"/>
    <property type="match status" value="1"/>
</dbReference>
<dbReference type="SUPFAM" id="SSF82171">
    <property type="entry name" value="DPP6 N-terminal domain-like"/>
    <property type="match status" value="1"/>
</dbReference>
<dbReference type="RefSeq" id="WP_314205174.1">
    <property type="nucleotide sequence ID" value="NZ_JAVTLL010000024.1"/>
</dbReference>
<feature type="region of interest" description="Disordered" evidence="1">
    <location>
        <begin position="366"/>
        <end position="403"/>
    </location>
</feature>
<dbReference type="InterPro" id="IPR001680">
    <property type="entry name" value="WD40_rpt"/>
</dbReference>
<sequence length="1070" mass="111840">MTAGPGTAAPPGPRRLLTLTGTDPCTGLSRDGTAFVHLTDRALSCRDDTGRVLWSAAGEGLPAAVAWGPDGGEVFVLRAGRVEVYDGDSGTLADDGFPVPAGADTLAVSPDGLWLACAGDGVLIHHRGTLTSTPLPTVDPVIALAWDPQGRQLCLATATALQLWSVSPVRMDFAPCTGRTGITALAWSPDRDVLAFTDATGLHLVDRATGRPLADASVSGAAVGLGFSRTGRYVVAATDQEALLVLDRALERVATLPARATSPRDLSVSATGRVLVTAGAGTELWELPDAAPYRAERRVGVLLRGWAAAMCRSVGRSLPALRDRAPRITGQTLLNDGGDGLWAPAVAASTRDGRWLLETEPGSLAALHSGRNDAHRQPSTPTGRNDAHRQPSTPTGRGDTRRQITAATGTGGAHDLELSPTAPDLLACASREGQAGLTVLDLDSGETRAVLEGGQGPAWCPAPTTDGSATLVVPEPGPAPTHLFVHVLDAHGTPAQQRKSLHLPQGTGRPCWSPDGTTLAAGTLGAVMLWHMPRRERARRLPLPSGAFATRVAWSPDGSRLAATPPAGQGPLVVWSTLTWRVQREFGAPGGRGWAPALAWSPDGSLLAAPGPGAGTTVVEVWDVGRGTVAMTLEGAPGQGPVWAVRWDRDGHRLAVTHSGGRTVVWELQTSAEATEPGPRLPESPEYLAELGAMAAAVDAAVPLAALADISALLRPAPPSGRRIVHRSPAARALRDLGWPRSAHPALSALVASRLPGDARYVPPPGVPLQELRTTLEWGLRGSAEQPERPSVTGDELAAALDRVDRELLPLLALLGPDAVREDPALPLRLADGPWASAAEAAARLPDLPSRLPVLLGDDVPGPTTAGAPAQWARHGPPDRLVPSQMALPAPLLNALWAQDALLYRTRRGRLPWTERDAVLVLDTGAAAQGQVGSCLRLCAHLLAAALLEADRAVALVRLDGREAAARLTSASDLRRLWTPVLPEPADPVRAAALARAAARALAAIDSGEPRTLLLTHVHEPPLPVPGALTLRVHYPRHPAPPDGPDTWVLAPEPDGDELRRVLVQILGKL</sequence>
<dbReference type="Gene3D" id="2.130.10.10">
    <property type="entry name" value="YVTN repeat-like/Quinoprotein amine dehydrogenase"/>
    <property type="match status" value="3"/>
</dbReference>
<evidence type="ECO:0000256" key="1">
    <source>
        <dbReference type="SAM" id="MobiDB-lite"/>
    </source>
</evidence>
<gene>
    <name evidence="2" type="ORF">RQC66_31130</name>
</gene>
<keyword evidence="3" id="KW-1185">Reference proteome</keyword>
<dbReference type="Proteomes" id="UP001257948">
    <property type="component" value="Unassembled WGS sequence"/>
</dbReference>
<proteinExistence type="predicted"/>
<dbReference type="EMBL" id="JAVTLL010000024">
    <property type="protein sequence ID" value="MDT7845180.1"/>
    <property type="molecule type" value="Genomic_DNA"/>
</dbReference>
<comment type="caution">
    <text evidence="2">The sequence shown here is derived from an EMBL/GenBank/DDBJ whole genome shotgun (WGS) entry which is preliminary data.</text>
</comment>
<dbReference type="InterPro" id="IPR011047">
    <property type="entry name" value="Quinoprotein_ADH-like_sf"/>
</dbReference>
<dbReference type="SUPFAM" id="SSF50998">
    <property type="entry name" value="Quinoprotein alcohol dehydrogenase-like"/>
    <property type="match status" value="1"/>
</dbReference>
<evidence type="ECO:0000313" key="3">
    <source>
        <dbReference type="Proteomes" id="UP001257948"/>
    </source>
</evidence>